<dbReference type="GO" id="GO:0003676">
    <property type="term" value="F:nucleic acid binding"/>
    <property type="evidence" value="ECO:0007669"/>
    <property type="project" value="InterPro"/>
</dbReference>
<feature type="compositionally biased region" description="Low complexity" evidence="1">
    <location>
        <begin position="230"/>
        <end position="240"/>
    </location>
</feature>
<feature type="compositionally biased region" description="Low complexity" evidence="1">
    <location>
        <begin position="290"/>
        <end position="306"/>
    </location>
</feature>
<gene>
    <name evidence="3" type="ORF">TSUD_360380</name>
</gene>
<feature type="region of interest" description="Disordered" evidence="1">
    <location>
        <begin position="230"/>
        <end position="252"/>
    </location>
</feature>
<evidence type="ECO:0000259" key="2">
    <source>
        <dbReference type="PROSITE" id="PS50994"/>
    </source>
</evidence>
<organism evidence="3 4">
    <name type="scientific">Trifolium subterraneum</name>
    <name type="common">Subterranean clover</name>
    <dbReference type="NCBI Taxonomy" id="3900"/>
    <lineage>
        <taxon>Eukaryota</taxon>
        <taxon>Viridiplantae</taxon>
        <taxon>Streptophyta</taxon>
        <taxon>Embryophyta</taxon>
        <taxon>Tracheophyta</taxon>
        <taxon>Spermatophyta</taxon>
        <taxon>Magnoliopsida</taxon>
        <taxon>eudicotyledons</taxon>
        <taxon>Gunneridae</taxon>
        <taxon>Pentapetalae</taxon>
        <taxon>rosids</taxon>
        <taxon>fabids</taxon>
        <taxon>Fabales</taxon>
        <taxon>Fabaceae</taxon>
        <taxon>Papilionoideae</taxon>
        <taxon>50 kb inversion clade</taxon>
        <taxon>NPAAA clade</taxon>
        <taxon>Hologalegina</taxon>
        <taxon>IRL clade</taxon>
        <taxon>Trifolieae</taxon>
        <taxon>Trifolium</taxon>
    </lineage>
</organism>
<feature type="compositionally biased region" description="Polar residues" evidence="1">
    <location>
        <begin position="595"/>
        <end position="621"/>
    </location>
</feature>
<dbReference type="SUPFAM" id="SSF56672">
    <property type="entry name" value="DNA/RNA polymerases"/>
    <property type="match status" value="1"/>
</dbReference>
<dbReference type="Pfam" id="PF14244">
    <property type="entry name" value="Retrotran_gag_3"/>
    <property type="match status" value="1"/>
</dbReference>
<keyword evidence="4" id="KW-1185">Reference proteome</keyword>
<dbReference type="SUPFAM" id="SSF53098">
    <property type="entry name" value="Ribonuclease H-like"/>
    <property type="match status" value="1"/>
</dbReference>
<dbReference type="PANTHER" id="PTHR11439:SF494">
    <property type="entry name" value="CYSTEINE-RICH RLK (RECEPTOR-LIKE PROTEIN KINASE) 8"/>
    <property type="match status" value="1"/>
</dbReference>
<reference evidence="4" key="1">
    <citation type="journal article" date="2017" name="Front. Plant Sci.">
        <title>Climate Clever Clovers: New Paradigm to Reduce the Environmental Footprint of Ruminants by Breeding Low Methanogenic Forages Utilizing Haplotype Variation.</title>
        <authorList>
            <person name="Kaur P."/>
            <person name="Appels R."/>
            <person name="Bayer P.E."/>
            <person name="Keeble-Gagnere G."/>
            <person name="Wang J."/>
            <person name="Hirakawa H."/>
            <person name="Shirasawa K."/>
            <person name="Vercoe P."/>
            <person name="Stefanova K."/>
            <person name="Durmic Z."/>
            <person name="Nichols P."/>
            <person name="Revell C."/>
            <person name="Isobe S.N."/>
            <person name="Edwards D."/>
            <person name="Erskine W."/>
        </authorList>
    </citation>
    <scope>NUCLEOTIDE SEQUENCE [LARGE SCALE GENOMIC DNA]</scope>
    <source>
        <strain evidence="4">cv. Daliak</strain>
    </source>
</reference>
<dbReference type="InterPro" id="IPR029472">
    <property type="entry name" value="Copia-like_N"/>
</dbReference>
<dbReference type="PANTHER" id="PTHR11439">
    <property type="entry name" value="GAG-POL-RELATED RETROTRANSPOSON"/>
    <property type="match status" value="1"/>
</dbReference>
<feature type="region of interest" description="Disordered" evidence="1">
    <location>
        <begin position="287"/>
        <end position="321"/>
    </location>
</feature>
<dbReference type="OrthoDB" id="414945at2759"/>
<dbReference type="Gene3D" id="3.30.420.10">
    <property type="entry name" value="Ribonuclease H-like superfamily/Ribonuclease H"/>
    <property type="match status" value="1"/>
</dbReference>
<dbReference type="InterPro" id="IPR012337">
    <property type="entry name" value="RNaseH-like_sf"/>
</dbReference>
<dbReference type="PROSITE" id="PS50994">
    <property type="entry name" value="INTEGRASE"/>
    <property type="match status" value="1"/>
</dbReference>
<dbReference type="EMBL" id="DF973398">
    <property type="protein sequence ID" value="GAU29493.1"/>
    <property type="molecule type" value="Genomic_DNA"/>
</dbReference>
<dbReference type="Proteomes" id="UP000242715">
    <property type="component" value="Unassembled WGS sequence"/>
</dbReference>
<accession>A0A2Z6MI40</accession>
<dbReference type="InterPro" id="IPR036397">
    <property type="entry name" value="RNaseH_sf"/>
</dbReference>
<evidence type="ECO:0000313" key="4">
    <source>
        <dbReference type="Proteomes" id="UP000242715"/>
    </source>
</evidence>
<dbReference type="Pfam" id="PF07727">
    <property type="entry name" value="RVT_2"/>
    <property type="match status" value="1"/>
</dbReference>
<evidence type="ECO:0000256" key="1">
    <source>
        <dbReference type="SAM" id="MobiDB-lite"/>
    </source>
</evidence>
<sequence length="1200" mass="134056">MAGESSASSVHGSVNGGLFTNNAHKGYQNDTLNPYFMHPNENPALVLVTPLLNGANYHSWSRSMTVAIRSKNKLHFLDGSLPRPWDDDLDSLAWDRCNTMVMSWITNSVDPEIAQSVIWMDVAADIWKELKDRFYQGDVFRISDIQEELCNLKQAITKIRSYQESDQVIRFLKGLNEQYFPVRSQIMLMDPLPSISKVYSLLVQQERQNVVPMDESKLLAMSKTQYYHRGASSNRGRGYSSRGGGRTSAGRGKGKVCTYCGMTNHVIDDCFKKYGYPPHWQPNGVGNAHGNTQGNGNGVINNVANGQEDEDNQSEAHDYPSNEQGIICTVPSITKLESFILDTGATDHDSLCKMMIGTAELKHGLSDNGNEFLRDFYKETGIVHQTSCVATPQQNGIVERKHQHILAVTRALLFQSHLPKIFWSHVVNHAIHIINRLLTPFLANKSPYQLLHQTLPDITTLKVFGSLCFASTLKANRLKLDSRSRKCILLGLKPGVKGHILFDIKSKEIFLSRDVIFFEHIFPYQHNPLSKSSSSTPHHVPDPAYLDDLFQYRSSHTTSSLPPPSLHPSSTSPLMPNHISDSYITPYTPPPPINDLQTTPIHPNTFTDKPPSSSTLSDKSVTLPLASTSPIPLRKSTRLTNPPPYLQDYHCNLLTSTIHDSPSSADITSSSSKYPLSAFLTYQHLSLAHTHFIMNLSTISEPTSYEEALKNENWTSAIKAELSALMNTNTWILAPLPAHKKAIGCKWVFKLKLHADGSVERYKARLVAKGFTQTEGLDYLDTFSPVVKMTTIRVLMVVAASQNWPLYQLDVNTAFLHGDLNEEVYMKPPPGLDLPQPDLVCKLQRSLYGLKQASRQWNTKLTETLIASGYTQCKSDYSLFTKLSTTGFTVILVYVDDLVLGGTDPHEITTVKTLLNNKFSIKDLGILKTKPCPTPMQPHQQLHKTSGTLLSDPTAYRRLIGRLLYLTHSRPEISYAVSKLSQFLSDPTNEHMLAGLHVLKYLKNNPGKGLFFSSNSTLQLKGFCDSDWASCPDTRRSTSGYCFFLSSSLISWKSKKQNVVSRSSSEAEYRALAQATCEAQWLLYILRDLHISHDFPIALYCDNQSALHIAANLVYHERTKHIEIDCHVVRDKVQQGLLHLLPVSSKDQLADILTKSLHPGPFSSLESKLGLFDIYSSLRGSVKANDNAVTREASHTDVSG</sequence>
<protein>
    <recommendedName>
        <fullName evidence="2">Integrase catalytic domain-containing protein</fullName>
    </recommendedName>
</protein>
<dbReference type="InterPro" id="IPR001584">
    <property type="entry name" value="Integrase_cat-core"/>
</dbReference>
<feature type="domain" description="Integrase catalytic" evidence="2">
    <location>
        <begin position="365"/>
        <end position="455"/>
    </location>
</feature>
<dbReference type="InterPro" id="IPR043502">
    <property type="entry name" value="DNA/RNA_pol_sf"/>
</dbReference>
<dbReference type="CDD" id="cd09272">
    <property type="entry name" value="RNase_HI_RT_Ty1"/>
    <property type="match status" value="1"/>
</dbReference>
<proteinExistence type="predicted"/>
<evidence type="ECO:0000313" key="3">
    <source>
        <dbReference type="EMBL" id="GAU29493.1"/>
    </source>
</evidence>
<dbReference type="InterPro" id="IPR057670">
    <property type="entry name" value="SH3_retrovirus"/>
</dbReference>
<dbReference type="AlphaFoldDB" id="A0A2Z6MI40"/>
<dbReference type="InterPro" id="IPR013103">
    <property type="entry name" value="RVT_2"/>
</dbReference>
<feature type="region of interest" description="Disordered" evidence="1">
    <location>
        <begin position="555"/>
        <end position="621"/>
    </location>
</feature>
<name>A0A2Z6MI40_TRISU</name>
<dbReference type="Pfam" id="PF25597">
    <property type="entry name" value="SH3_retrovirus"/>
    <property type="match status" value="1"/>
</dbReference>
<dbReference type="GO" id="GO:0015074">
    <property type="term" value="P:DNA integration"/>
    <property type="evidence" value="ECO:0007669"/>
    <property type="project" value="InterPro"/>
</dbReference>